<sequence length="64" mass="7178">MKRQHSTILFWWNANESTKKMAGSANGISAEPARVVHFKPLLDNEVAEVGEVLFVYDGFDLQAL</sequence>
<proteinExistence type="predicted"/>
<evidence type="ECO:0000313" key="1">
    <source>
        <dbReference type="EMBL" id="BCS96848.1"/>
    </source>
</evidence>
<evidence type="ECO:0000313" key="2">
    <source>
        <dbReference type="Proteomes" id="UP001320148"/>
    </source>
</evidence>
<accession>A0ABM7PHM0</accession>
<keyword evidence="2" id="KW-1185">Reference proteome</keyword>
<dbReference type="Proteomes" id="UP001320148">
    <property type="component" value="Chromosome"/>
</dbReference>
<name>A0ABM7PHM0_9BACT</name>
<gene>
    <name evidence="1" type="ORF">DSLASN_24800</name>
</gene>
<dbReference type="EMBL" id="AP024488">
    <property type="protein sequence ID" value="BCS96848.1"/>
    <property type="molecule type" value="Genomic_DNA"/>
</dbReference>
<organism evidence="1 2">
    <name type="scientific">Desulfoluna limicola</name>
    <dbReference type="NCBI Taxonomy" id="2810562"/>
    <lineage>
        <taxon>Bacteria</taxon>
        <taxon>Pseudomonadati</taxon>
        <taxon>Thermodesulfobacteriota</taxon>
        <taxon>Desulfobacteria</taxon>
        <taxon>Desulfobacterales</taxon>
        <taxon>Desulfolunaceae</taxon>
        <taxon>Desulfoluna</taxon>
    </lineage>
</organism>
<protein>
    <submittedName>
        <fullName evidence="1">Uncharacterized protein</fullName>
    </submittedName>
</protein>
<reference evidence="1 2" key="1">
    <citation type="submission" date="2021-02" db="EMBL/GenBank/DDBJ databases">
        <title>Complete genome of Desulfoluna sp. strain ASN36.</title>
        <authorList>
            <person name="Takahashi A."/>
            <person name="Kojima H."/>
            <person name="Fukui M."/>
        </authorList>
    </citation>
    <scope>NUCLEOTIDE SEQUENCE [LARGE SCALE GENOMIC DNA]</scope>
    <source>
        <strain evidence="1 2">ASN36</strain>
    </source>
</reference>